<evidence type="ECO:0000256" key="3">
    <source>
        <dbReference type="ARBA" id="ARBA00023134"/>
    </source>
</evidence>
<dbReference type="InterPro" id="IPR045058">
    <property type="entry name" value="GIMA/IAN/Toc"/>
</dbReference>
<reference evidence="7" key="1">
    <citation type="submission" date="2025-08" db="UniProtKB">
        <authorList>
            <consortium name="RefSeq"/>
        </authorList>
    </citation>
    <scope>IDENTIFICATION</scope>
</reference>
<sequence length="372" mass="42460">MMESNPLVLRGGSLFVHINRTIDESYFDDDWEVTVPNTGSTVVLIGKTGNGKSATGNSILGRKAFKSQAAPSGVTTSCELQQTVFQDGRILNVIDTPGLFDISPESRSMGEDITKFLELAKDGIHAVLLVLSVRSRFSQEEEAALTKLRAVFGERIIKYMIVLFTGGDDLEGNDDTLEDYLARDCPEPLQQIIQLCENRVVLFDNRSRDPSKKAQQLHELLTLVDSIIMSNNRRPYSNELFAEIKKEALRMQEALKDIESLEGHNESEINGLKEQNNKSYEEQMRQISEMVDQKMNYHIESIYKLLEEEQNARREVERISQELLAAERKERVEEGNRSKEEIRKLKEELQRARMESANIDIRKEFLNKCAIL</sequence>
<keyword evidence="4" id="KW-0175">Coiled coil</keyword>
<dbReference type="GO" id="GO:0005525">
    <property type="term" value="F:GTP binding"/>
    <property type="evidence" value="ECO:0007669"/>
    <property type="project" value="UniProtKB-KW"/>
</dbReference>
<dbReference type="Proteomes" id="UP001515500">
    <property type="component" value="Chromosome 5"/>
</dbReference>
<dbReference type="SUPFAM" id="SSF52540">
    <property type="entry name" value="P-loop containing nucleoside triphosphate hydrolases"/>
    <property type="match status" value="1"/>
</dbReference>
<dbReference type="InterPro" id="IPR027417">
    <property type="entry name" value="P-loop_NTPase"/>
</dbReference>
<comment type="similarity">
    <text evidence="1">Belongs to the TRAFAC class TrmE-Era-EngA-EngB-Septin-like GTPase superfamily. AIG1/Toc34/Toc159-like paraseptin GTPase family. IAN subfamily.</text>
</comment>
<protein>
    <submittedName>
        <fullName evidence="7">Immune-associated nucleotide-binding protein 9 isoform X1</fullName>
    </submittedName>
</protein>
<evidence type="ECO:0000256" key="1">
    <source>
        <dbReference type="ARBA" id="ARBA00008535"/>
    </source>
</evidence>
<evidence type="ECO:0000256" key="4">
    <source>
        <dbReference type="SAM" id="Coils"/>
    </source>
</evidence>
<evidence type="ECO:0000256" key="2">
    <source>
        <dbReference type="ARBA" id="ARBA00022741"/>
    </source>
</evidence>
<accession>A0AB40B7Q5</accession>
<dbReference type="GeneID" id="120259895"/>
<dbReference type="PANTHER" id="PTHR10903:SF184">
    <property type="entry name" value="GTP-BINDING PROTEIN A"/>
    <property type="match status" value="1"/>
</dbReference>
<keyword evidence="6" id="KW-1185">Reference proteome</keyword>
<feature type="domain" description="AIG1-type G" evidence="5">
    <location>
        <begin position="37"/>
        <end position="245"/>
    </location>
</feature>
<name>A0AB40B7Q5_DIOCR</name>
<dbReference type="AlphaFoldDB" id="A0AB40B7Q5"/>
<evidence type="ECO:0000313" key="6">
    <source>
        <dbReference type="Proteomes" id="UP001515500"/>
    </source>
</evidence>
<keyword evidence="3" id="KW-0342">GTP-binding</keyword>
<dbReference type="RefSeq" id="XP_039123287.1">
    <property type="nucleotide sequence ID" value="XM_039267353.1"/>
</dbReference>
<evidence type="ECO:0000259" key="5">
    <source>
        <dbReference type="PROSITE" id="PS51720"/>
    </source>
</evidence>
<dbReference type="InterPro" id="IPR006703">
    <property type="entry name" value="G_AIG1"/>
</dbReference>
<dbReference type="Gene3D" id="3.40.50.300">
    <property type="entry name" value="P-loop containing nucleotide triphosphate hydrolases"/>
    <property type="match status" value="1"/>
</dbReference>
<gene>
    <name evidence="7" type="primary">LOC120259895</name>
</gene>
<feature type="coiled-coil region" evidence="4">
    <location>
        <begin position="302"/>
        <end position="362"/>
    </location>
</feature>
<organism evidence="6 7">
    <name type="scientific">Dioscorea cayennensis subsp. rotundata</name>
    <name type="common">White Guinea yam</name>
    <name type="synonym">Dioscorea rotundata</name>
    <dbReference type="NCBI Taxonomy" id="55577"/>
    <lineage>
        <taxon>Eukaryota</taxon>
        <taxon>Viridiplantae</taxon>
        <taxon>Streptophyta</taxon>
        <taxon>Embryophyta</taxon>
        <taxon>Tracheophyta</taxon>
        <taxon>Spermatophyta</taxon>
        <taxon>Magnoliopsida</taxon>
        <taxon>Liliopsida</taxon>
        <taxon>Dioscoreales</taxon>
        <taxon>Dioscoreaceae</taxon>
        <taxon>Dioscorea</taxon>
    </lineage>
</organism>
<dbReference type="FunFam" id="3.40.50.300:FF:000840">
    <property type="entry name" value="Immune-associated nucleotide-binding protein 9"/>
    <property type="match status" value="1"/>
</dbReference>
<proteinExistence type="inferred from homology"/>
<dbReference type="PROSITE" id="PS51720">
    <property type="entry name" value="G_AIG1"/>
    <property type="match status" value="1"/>
</dbReference>
<keyword evidence="2" id="KW-0547">Nucleotide-binding</keyword>
<dbReference type="PANTHER" id="PTHR10903">
    <property type="entry name" value="GTPASE, IMAP FAMILY MEMBER-RELATED"/>
    <property type="match status" value="1"/>
</dbReference>
<dbReference type="Pfam" id="PF04548">
    <property type="entry name" value="AIG1"/>
    <property type="match status" value="1"/>
</dbReference>
<evidence type="ECO:0000313" key="7">
    <source>
        <dbReference type="RefSeq" id="XP_039123287.1"/>
    </source>
</evidence>
<dbReference type="CDD" id="cd01852">
    <property type="entry name" value="AIG1"/>
    <property type="match status" value="1"/>
</dbReference>